<dbReference type="EMBL" id="AYTS01000178">
    <property type="protein sequence ID" value="OOP55096.1"/>
    <property type="molecule type" value="Genomic_DNA"/>
</dbReference>
<dbReference type="Gene3D" id="3.40.710.10">
    <property type="entry name" value="DD-peptidase/beta-lactamase superfamily"/>
    <property type="match status" value="1"/>
</dbReference>
<dbReference type="STRING" id="1004156.AYP45_16730"/>
<evidence type="ECO:0000313" key="3">
    <source>
        <dbReference type="Proteomes" id="UP000189681"/>
    </source>
</evidence>
<protein>
    <submittedName>
        <fullName evidence="2">Uncharacterized protein</fullName>
    </submittedName>
</protein>
<comment type="caution">
    <text evidence="2">The sequence shown here is derived from an EMBL/GenBank/DDBJ whole genome shotgun (WGS) entry which is preliminary data.</text>
</comment>
<gene>
    <name evidence="2" type="ORF">AYP45_16730</name>
</gene>
<evidence type="ECO:0000313" key="2">
    <source>
        <dbReference type="EMBL" id="OOP55096.1"/>
    </source>
</evidence>
<evidence type="ECO:0000256" key="1">
    <source>
        <dbReference type="SAM" id="MobiDB-lite"/>
    </source>
</evidence>
<dbReference type="Proteomes" id="UP000189681">
    <property type="component" value="Unassembled WGS sequence"/>
</dbReference>
<organism evidence="2 3">
    <name type="scientific">Candidatus Brocadia carolinensis</name>
    <dbReference type="NCBI Taxonomy" id="1004156"/>
    <lineage>
        <taxon>Bacteria</taxon>
        <taxon>Pseudomonadati</taxon>
        <taxon>Planctomycetota</taxon>
        <taxon>Candidatus Brocadiia</taxon>
        <taxon>Candidatus Brocadiales</taxon>
        <taxon>Candidatus Brocadiaceae</taxon>
        <taxon>Candidatus Brocadia</taxon>
    </lineage>
</organism>
<feature type="region of interest" description="Disordered" evidence="1">
    <location>
        <begin position="1005"/>
        <end position="1027"/>
    </location>
</feature>
<feature type="region of interest" description="Disordered" evidence="1">
    <location>
        <begin position="704"/>
        <end position="723"/>
    </location>
</feature>
<accession>A0A1V4APQ1</accession>
<dbReference type="InterPro" id="IPR012338">
    <property type="entry name" value="Beta-lactam/transpept-like"/>
</dbReference>
<proteinExistence type="predicted"/>
<reference evidence="2 3" key="1">
    <citation type="journal article" date="2017" name="Water Res.">
        <title>Discovery and metagenomic analysis of an anammox bacterial enrichment related to Candidatus "Brocadia caroliniensis" in a full-scale glycerol-fed nitritation-denitritation separate centrate treatment process.</title>
        <authorList>
            <person name="Park H."/>
            <person name="Brotto A.C."/>
            <person name="van Loosdrecht M.C."/>
            <person name="Chandran K."/>
        </authorList>
    </citation>
    <scope>NUCLEOTIDE SEQUENCE [LARGE SCALE GENOMIC DNA]</scope>
    <source>
        <strain evidence="2">26THWARD</strain>
    </source>
</reference>
<sequence length="1437" mass="154491">MASIKSSAPTHLSIFVTDPDTGQPVARLPLYAEVAVPRIVPVPPINERYREPMRAALLEVDPSANEAAVRNRVETAALQALAETVDEASRNRLVTQPDQVKELFHLVFKAVLDAARRRRMAELPPADLKLLMVAAVRRVAPELDLDLVPEVEDLGIIWADPLGVLTTDHVGYVSFDLKRLRPDVQVMLAEAIEARRNDPDAVAKLAIWVYPAGHPGRFDALSQARFAFDAVVARLSMTWNTLPPALINMGPRALQNPSLTDWRLSPASFAASPKTLVGEDGCEELVPSNLALQEFVLRQVVRLSDVPRNFGVPEGLKVAYVDEYKVSWFSLGHSLGEILYSLPLAPGETVKLAVIDWSWDSLTKRDETTKLTENILHQTHRDRTITETVKAGLKELQKGSSFMGGIAGAGGASLGVVSAGIAGSLGGATATTEGSRDLGAENVQRLNDSFSQASSAQREINSTVVIQARQEEKQSIQTRTFSNYNHSHTLTILYYEVLRHYRVTVEWVRRRRAVLFHWPSLKATGRFTATLLTTQRYLLEPLLLDPRLAPTFEAVARVALGEAKLKRETDKWADNKQTIDPGAKAFVKLIAQFTTGEGDDTSEPVFVLLHLHDGRVIERKMDEGGVAAGEGTSPELEQPLPTPVYWNQIRGVEVLLNNEISGSSNWTVTSILITMATATGERVNILAYGAPRTLDSAGGPDHTTGVLPTIPPPPATTTTVGPTPKRVDFVSAEDELAVQGLVAHFEANRAYYNRALVLATHPDEIAIAMESVPWGGPGKFMAEHVEPAPLEVFGSYVAYALSTPAAVADTDDTVVVDIAAALNGTDPARRQWALDKLAAMTDVDRQTVLDRLSLAAHKSERLNTIPTRGVFAEGKLGHCNVSEEIDNTRFWKWAEHPIPIEAPGINPVTPIQPQPQQISATPTAFPQSLVNIVNPSPAPDPTGLVAALELLGTPNIFRDMSGRQEVADLLKKLSDNTIAIADAATRAREIQGKYGSNLQGLGQAGGGANTSGAGGVGSRPGAATASNDATRGVQQLAGANNDLVGYADADVIKKNANRISDSTGQLAARLAFGLDADAADGGGADASSVSPFSAVSYTAEMSPSATQNARLATAMQTVRATLTDANKARLDNVSIIVVKLTPSGTMDYAGVRETDMYYSGSLLKVSLLYTSFELVARVNALAPGITASSVSDFFAKVAQDFDVKIAAAVPRITAGPWRKVKFDKALTATAAASGKFSVKMNQRHDQDLRSIFLNQLQNDGARECMHRLGFSYVNGALAAAGFLGLASPTGIWMATDYVKDAPPDPGNWPSFEVPVVTNGTSSAAMTTLMMASLLSHIHRRKLIDAATSQTMRDIYSTAGAWLSTLANPNAFSFTAEGAKVGHSDSASAHVGMVMSEALYIKRNSDSAPFAAVWQNVPDPLGAEPIYQVIDELVKNWP</sequence>
<name>A0A1V4APQ1_9BACT</name>
<feature type="compositionally biased region" description="Gly residues" evidence="1">
    <location>
        <begin position="1005"/>
        <end position="1018"/>
    </location>
</feature>